<evidence type="ECO:0000256" key="9">
    <source>
        <dbReference type="ARBA" id="ARBA00023163"/>
    </source>
</evidence>
<evidence type="ECO:0000313" key="15">
    <source>
        <dbReference type="Proteomes" id="UP000308267"/>
    </source>
</evidence>
<evidence type="ECO:0000256" key="8">
    <source>
        <dbReference type="ARBA" id="ARBA00023125"/>
    </source>
</evidence>
<dbReference type="OrthoDB" id="9439903at2759"/>
<keyword evidence="7" id="KW-0805">Transcription regulation</keyword>
<dbReference type="Pfam" id="PF00096">
    <property type="entry name" value="zf-C2H2"/>
    <property type="match status" value="2"/>
</dbReference>
<evidence type="ECO:0000256" key="11">
    <source>
        <dbReference type="PROSITE-ProRule" id="PRU00042"/>
    </source>
</evidence>
<evidence type="ECO:0000256" key="7">
    <source>
        <dbReference type="ARBA" id="ARBA00023015"/>
    </source>
</evidence>
<feature type="domain" description="C2H2-type" evidence="13">
    <location>
        <begin position="271"/>
        <end position="295"/>
    </location>
</feature>
<evidence type="ECO:0000313" key="14">
    <source>
        <dbReference type="EMBL" id="TGZ60579.1"/>
    </source>
</evidence>
<dbReference type="STRING" id="147828.A0A4S2LI73"/>
<dbReference type="EMBL" id="SJOL01008331">
    <property type="protein sequence ID" value="TGZ60579.1"/>
    <property type="molecule type" value="Genomic_DNA"/>
</dbReference>
<evidence type="ECO:0000256" key="12">
    <source>
        <dbReference type="SAM" id="MobiDB-lite"/>
    </source>
</evidence>
<evidence type="ECO:0000256" key="1">
    <source>
        <dbReference type="ARBA" id="ARBA00003767"/>
    </source>
</evidence>
<dbReference type="SUPFAM" id="SSF57667">
    <property type="entry name" value="beta-beta-alpha zinc fingers"/>
    <property type="match status" value="1"/>
</dbReference>
<organism evidence="14 15">
    <name type="scientific">Opisthorchis felineus</name>
    <dbReference type="NCBI Taxonomy" id="147828"/>
    <lineage>
        <taxon>Eukaryota</taxon>
        <taxon>Metazoa</taxon>
        <taxon>Spiralia</taxon>
        <taxon>Lophotrochozoa</taxon>
        <taxon>Platyhelminthes</taxon>
        <taxon>Trematoda</taxon>
        <taxon>Digenea</taxon>
        <taxon>Opisthorchiida</taxon>
        <taxon>Opisthorchiata</taxon>
        <taxon>Opisthorchiidae</taxon>
        <taxon>Opisthorchis</taxon>
    </lineage>
</organism>
<accession>A0A4S2LI73</accession>
<dbReference type="InterPro" id="IPR036236">
    <property type="entry name" value="Znf_C2H2_sf"/>
</dbReference>
<evidence type="ECO:0000259" key="13">
    <source>
        <dbReference type="PROSITE" id="PS50157"/>
    </source>
</evidence>
<dbReference type="PROSITE" id="PS50157">
    <property type="entry name" value="ZINC_FINGER_C2H2_2"/>
    <property type="match status" value="3"/>
</dbReference>
<dbReference type="AlphaFoldDB" id="A0A4S2LI73"/>
<feature type="domain" description="C2H2-type" evidence="13">
    <location>
        <begin position="331"/>
        <end position="354"/>
    </location>
</feature>
<keyword evidence="10" id="KW-0539">Nucleus</keyword>
<keyword evidence="5 11" id="KW-0863">Zinc-finger</keyword>
<evidence type="ECO:0000256" key="6">
    <source>
        <dbReference type="ARBA" id="ARBA00022833"/>
    </source>
</evidence>
<evidence type="ECO:0000256" key="2">
    <source>
        <dbReference type="ARBA" id="ARBA00004123"/>
    </source>
</evidence>
<dbReference type="GO" id="GO:0008270">
    <property type="term" value="F:zinc ion binding"/>
    <property type="evidence" value="ECO:0007669"/>
    <property type="project" value="UniProtKB-KW"/>
</dbReference>
<dbReference type="PROSITE" id="PS00028">
    <property type="entry name" value="ZINC_FINGER_C2H2_1"/>
    <property type="match status" value="1"/>
</dbReference>
<feature type="domain" description="C2H2-type" evidence="13">
    <location>
        <begin position="303"/>
        <end position="330"/>
    </location>
</feature>
<keyword evidence="6" id="KW-0862">Zinc</keyword>
<dbReference type="EMBL" id="SJOL01008331">
    <property type="protein sequence ID" value="TGZ60580.1"/>
    <property type="molecule type" value="Genomic_DNA"/>
</dbReference>
<evidence type="ECO:0000256" key="3">
    <source>
        <dbReference type="ARBA" id="ARBA00022723"/>
    </source>
</evidence>
<dbReference type="GO" id="GO:0005634">
    <property type="term" value="C:nucleus"/>
    <property type="evidence" value="ECO:0007669"/>
    <property type="project" value="UniProtKB-SubCell"/>
</dbReference>
<dbReference type="Proteomes" id="UP000308267">
    <property type="component" value="Unassembled WGS sequence"/>
</dbReference>
<evidence type="ECO:0000256" key="5">
    <source>
        <dbReference type="ARBA" id="ARBA00022771"/>
    </source>
</evidence>
<dbReference type="FunFam" id="3.30.160.60:FF:000097">
    <property type="entry name" value="Zinc finger protein"/>
    <property type="match status" value="1"/>
</dbReference>
<gene>
    <name evidence="14" type="ORF">CRM22_008449</name>
</gene>
<dbReference type="InterPro" id="IPR013087">
    <property type="entry name" value="Znf_C2H2_type"/>
</dbReference>
<comment type="subcellular location">
    <subcellularLocation>
        <location evidence="2">Nucleus</location>
    </subcellularLocation>
</comment>
<keyword evidence="8" id="KW-0238">DNA-binding</keyword>
<keyword evidence="3" id="KW-0479">Metal-binding</keyword>
<keyword evidence="9" id="KW-0804">Transcription</keyword>
<comment type="caution">
    <text evidence="14">The sequence shown here is derived from an EMBL/GenBank/DDBJ whole genome shotgun (WGS) entry which is preliminary data.</text>
</comment>
<reference evidence="14 15" key="1">
    <citation type="journal article" date="2019" name="BMC Genomics">
        <title>New insights from Opisthorchis felineus genome: update on genomics of the epidemiologically important liver flukes.</title>
        <authorList>
            <person name="Ershov N.I."/>
            <person name="Mordvinov V.A."/>
            <person name="Prokhortchouk E.B."/>
            <person name="Pakharukova M.Y."/>
            <person name="Gunbin K.V."/>
            <person name="Ustyantsev K."/>
            <person name="Genaev M.A."/>
            <person name="Blinov A.G."/>
            <person name="Mazur A."/>
            <person name="Boulygina E."/>
            <person name="Tsygankova S."/>
            <person name="Khrameeva E."/>
            <person name="Chekanov N."/>
            <person name="Fan G."/>
            <person name="Xiao A."/>
            <person name="Zhang H."/>
            <person name="Xu X."/>
            <person name="Yang H."/>
            <person name="Solovyev V."/>
            <person name="Lee S.M."/>
            <person name="Liu X."/>
            <person name="Afonnikov D.A."/>
            <person name="Skryabin K.G."/>
        </authorList>
    </citation>
    <scope>NUCLEOTIDE SEQUENCE [LARGE SCALE GENOMIC DNA]</scope>
    <source>
        <strain evidence="14">AK-0245</strain>
        <tissue evidence="14">Whole organism</tissue>
    </source>
</reference>
<sequence length="644" mass="72230">MHSDNPFLSVPQTPPQDFSDTVIYPNDSMSNLVAQTDPYFSLWDAIASQCNQNLTSLSLIGIITSVILQQCRKNNFGAFPSSEDALDLRTKSESSELLNHFLNWATWSRFQGYSVQQQGGEISMDLEQGSRDWHWTPIASTNLNSRATESLDELGDKGAEHAVSKFTSLQHSYPVSQSCDRKKPELMDSLRKATMANLSFQTENAFFSNKCSAFSWNPNTDALNQGLNDGKAITDVPSKATNVNQLTIANSYVGRYSPPLNFSAFAMDQNMVCPICRKCFRFEKNLLRHLQKTHATGTGESVLKCKLCNYTTRHYSNMYVHIRTHTGDKPYSCSACGVSFTQGSSLKLHIKSRHHDNGNYFSLTRKPGKNNLTKLWTRVLKKDLPKYNSLMMSQQTGSSKEDLSRILFSDNQPNTWSTLDPGNSKSFVKIQKSRNYIRQAKFIDMCSSSIFQSPLKDSLQKDYPNSILPTDKFEGGIYSNHELCGIGGITELNPSSGWCEVDHEGKSKSRKDRSTISEQAGISCEFKPSLSNQMYSGLSCHMSSCKNSRTDELSKLYTRARDRSLSNEPLHAVTTDVVRNSSFHSPQGYSPTMSNSREAAREKKDSSSSWYISRGAAPITDDLKRESVDWRIKQLPFSIAALQS</sequence>
<name>A0A4S2LI73_OPIFE</name>
<dbReference type="PANTHER" id="PTHR24406">
    <property type="entry name" value="TRANSCRIPTIONAL REPRESSOR CTCFL-RELATED"/>
    <property type="match status" value="1"/>
</dbReference>
<dbReference type="Gene3D" id="3.30.160.60">
    <property type="entry name" value="Classic Zinc Finger"/>
    <property type="match status" value="2"/>
</dbReference>
<dbReference type="InterPro" id="IPR050888">
    <property type="entry name" value="ZnF_C2H2-type_TF"/>
</dbReference>
<feature type="compositionally biased region" description="Polar residues" evidence="12">
    <location>
        <begin position="581"/>
        <end position="597"/>
    </location>
</feature>
<evidence type="ECO:0000256" key="4">
    <source>
        <dbReference type="ARBA" id="ARBA00022737"/>
    </source>
</evidence>
<evidence type="ECO:0000256" key="10">
    <source>
        <dbReference type="ARBA" id="ARBA00023242"/>
    </source>
</evidence>
<comment type="function">
    <text evidence="1">May be involved in transcriptional regulation.</text>
</comment>
<protein>
    <recommendedName>
        <fullName evidence="13">C2H2-type domain-containing protein</fullName>
    </recommendedName>
</protein>
<feature type="region of interest" description="Disordered" evidence="12">
    <location>
        <begin position="581"/>
        <end position="609"/>
    </location>
</feature>
<keyword evidence="15" id="KW-1185">Reference proteome</keyword>
<keyword evidence="4" id="KW-0677">Repeat</keyword>
<dbReference type="SMART" id="SM00355">
    <property type="entry name" value="ZnF_C2H2"/>
    <property type="match status" value="3"/>
</dbReference>
<dbReference type="GO" id="GO:0003677">
    <property type="term" value="F:DNA binding"/>
    <property type="evidence" value="ECO:0007669"/>
    <property type="project" value="UniProtKB-KW"/>
</dbReference>
<proteinExistence type="predicted"/>